<proteinExistence type="predicted"/>
<gene>
    <name evidence="1" type="ORF">HDG40_005292</name>
</gene>
<evidence type="ECO:0000313" key="1">
    <source>
        <dbReference type="EMBL" id="MBB5427113.1"/>
    </source>
</evidence>
<dbReference type="AlphaFoldDB" id="A0A7W8QBZ0"/>
<protein>
    <submittedName>
        <fullName evidence="1">Uncharacterized protein</fullName>
    </submittedName>
</protein>
<organism evidence="1 2">
    <name type="scientific">Paraburkholderia atlantica</name>
    <dbReference type="NCBI Taxonomy" id="2654982"/>
    <lineage>
        <taxon>Bacteria</taxon>
        <taxon>Pseudomonadati</taxon>
        <taxon>Pseudomonadota</taxon>
        <taxon>Betaproteobacteria</taxon>
        <taxon>Burkholderiales</taxon>
        <taxon>Burkholderiaceae</taxon>
        <taxon>Paraburkholderia</taxon>
    </lineage>
</organism>
<comment type="caution">
    <text evidence="1">The sequence shown here is derived from an EMBL/GenBank/DDBJ whole genome shotgun (WGS) entry which is preliminary data.</text>
</comment>
<dbReference type="RefSeq" id="WP_157646308.1">
    <property type="nucleotide sequence ID" value="NZ_JACHDD010000008.1"/>
</dbReference>
<sequence length="111" mass="12340">MSSRAAGRPRSASRYFSEMPSPNVTTLIWFSLGALEQVLASHDVVLSVYDPYREDSVERHAQAVPLSATFSAGDGIWLARSGFAEQSLRMLFGRARARGIDAPRIYMMQPF</sequence>
<reference evidence="1 2" key="1">
    <citation type="submission" date="2020-08" db="EMBL/GenBank/DDBJ databases">
        <title>Genomic Encyclopedia of Type Strains, Phase IV (KMG-V): Genome sequencing to study the core and pangenomes of soil and plant-associated prokaryotes.</title>
        <authorList>
            <person name="Whitman W."/>
        </authorList>
    </citation>
    <scope>NUCLEOTIDE SEQUENCE [LARGE SCALE GENOMIC DNA]</scope>
    <source>
        <strain evidence="1 2">JPY158</strain>
    </source>
</reference>
<keyword evidence="2" id="KW-1185">Reference proteome</keyword>
<name>A0A7W8QBZ0_PARAM</name>
<evidence type="ECO:0000313" key="2">
    <source>
        <dbReference type="Proteomes" id="UP000592780"/>
    </source>
</evidence>
<accession>A0A7W8QBZ0</accession>
<dbReference type="Proteomes" id="UP000592780">
    <property type="component" value="Unassembled WGS sequence"/>
</dbReference>
<dbReference type="EMBL" id="JACHDD010000008">
    <property type="protein sequence ID" value="MBB5427113.1"/>
    <property type="molecule type" value="Genomic_DNA"/>
</dbReference>
<dbReference type="OrthoDB" id="869379at2"/>